<dbReference type="eggNOG" id="ENOG502QW71">
    <property type="taxonomic scope" value="Eukaryota"/>
</dbReference>
<name>A0A0D3BLX9_BRAOL</name>
<evidence type="ECO:0000259" key="2">
    <source>
        <dbReference type="Pfam" id="PF03478"/>
    </source>
</evidence>
<dbReference type="Pfam" id="PF00646">
    <property type="entry name" value="F-box"/>
    <property type="match status" value="1"/>
</dbReference>
<dbReference type="Proteomes" id="UP000032141">
    <property type="component" value="Chromosome C3"/>
</dbReference>
<dbReference type="SUPFAM" id="SSF81383">
    <property type="entry name" value="F-box domain"/>
    <property type="match status" value="1"/>
</dbReference>
<dbReference type="InterPro" id="IPR001810">
    <property type="entry name" value="F-box_dom"/>
</dbReference>
<dbReference type="KEGG" id="boe:106331131"/>
<dbReference type="RefSeq" id="XP_013624919.1">
    <property type="nucleotide sequence ID" value="XM_013769465.1"/>
</dbReference>
<keyword evidence="4" id="KW-1185">Reference proteome</keyword>
<dbReference type="GeneID" id="106331131"/>
<accession>A0A0D3BLX9</accession>
<evidence type="ECO:0000313" key="4">
    <source>
        <dbReference type="Proteomes" id="UP000032141"/>
    </source>
</evidence>
<dbReference type="InterPro" id="IPR005174">
    <property type="entry name" value="KIB1-4_b-propeller"/>
</dbReference>
<dbReference type="EnsemblPlants" id="Bo3g173710.1">
    <property type="protein sequence ID" value="Bo3g173710.1"/>
    <property type="gene ID" value="Bo3g173710"/>
</dbReference>
<evidence type="ECO:0000259" key="1">
    <source>
        <dbReference type="Pfam" id="PF00646"/>
    </source>
</evidence>
<dbReference type="OMA" id="LFLEMFW"/>
<dbReference type="InterPro" id="IPR051304">
    <property type="entry name" value="SCF_F-box_domain"/>
</dbReference>
<proteinExistence type="predicted"/>
<dbReference type="PANTHER" id="PTHR47123:SF7">
    <property type="entry name" value="DUF295 DOMAIN-CONTAINING PROTEIN"/>
    <property type="match status" value="1"/>
</dbReference>
<dbReference type="Pfam" id="PF03478">
    <property type="entry name" value="Beta-prop_KIB1-4"/>
    <property type="match status" value="1"/>
</dbReference>
<feature type="domain" description="F-box" evidence="1">
    <location>
        <begin position="4"/>
        <end position="44"/>
    </location>
</feature>
<dbReference type="InterPro" id="IPR036047">
    <property type="entry name" value="F-box-like_dom_sf"/>
</dbReference>
<dbReference type="AlphaFoldDB" id="A0A0D3BLX9"/>
<reference evidence="3" key="2">
    <citation type="submission" date="2015-03" db="UniProtKB">
        <authorList>
            <consortium name="EnsemblPlants"/>
        </authorList>
    </citation>
    <scope>IDENTIFICATION</scope>
</reference>
<organism evidence="3 4">
    <name type="scientific">Brassica oleracea var. oleracea</name>
    <dbReference type="NCBI Taxonomy" id="109376"/>
    <lineage>
        <taxon>Eukaryota</taxon>
        <taxon>Viridiplantae</taxon>
        <taxon>Streptophyta</taxon>
        <taxon>Embryophyta</taxon>
        <taxon>Tracheophyta</taxon>
        <taxon>Spermatophyta</taxon>
        <taxon>Magnoliopsida</taxon>
        <taxon>eudicotyledons</taxon>
        <taxon>Gunneridae</taxon>
        <taxon>Pentapetalae</taxon>
        <taxon>rosids</taxon>
        <taxon>malvids</taxon>
        <taxon>Brassicales</taxon>
        <taxon>Brassicaceae</taxon>
        <taxon>Brassiceae</taxon>
        <taxon>Brassica</taxon>
    </lineage>
</organism>
<dbReference type="PANTHER" id="PTHR47123">
    <property type="entry name" value="F-BOX PROTEIN SKIP23"/>
    <property type="match status" value="1"/>
</dbReference>
<feature type="domain" description="KIB1-4 beta-propeller" evidence="2">
    <location>
        <begin position="176"/>
        <end position="340"/>
    </location>
</feature>
<evidence type="ECO:0000313" key="3">
    <source>
        <dbReference type="EnsemblPlants" id="Bo3g173710.1"/>
    </source>
</evidence>
<dbReference type="HOGENOM" id="CLU_019286_1_0_1"/>
<dbReference type="Gramene" id="Bo3g173710.1">
    <property type="protein sequence ID" value="Bo3g173710.1"/>
    <property type="gene ID" value="Bo3g173710"/>
</dbReference>
<reference evidence="3 4" key="1">
    <citation type="journal article" date="2014" name="Genome Biol.">
        <title>Transcriptome and methylome profiling reveals relics of genome dominance in the mesopolyploid Brassica oleracea.</title>
        <authorList>
            <person name="Parkin I.A."/>
            <person name="Koh C."/>
            <person name="Tang H."/>
            <person name="Robinson S.J."/>
            <person name="Kagale S."/>
            <person name="Clarke W.E."/>
            <person name="Town C.D."/>
            <person name="Nixon J."/>
            <person name="Krishnakumar V."/>
            <person name="Bidwell S.L."/>
            <person name="Denoeud F."/>
            <person name="Belcram H."/>
            <person name="Links M.G."/>
            <person name="Just J."/>
            <person name="Clarke C."/>
            <person name="Bender T."/>
            <person name="Huebert T."/>
            <person name="Mason A.S."/>
            <person name="Pires J.C."/>
            <person name="Barker G."/>
            <person name="Moore J."/>
            <person name="Walley P.G."/>
            <person name="Manoli S."/>
            <person name="Batley J."/>
            <person name="Edwards D."/>
            <person name="Nelson M.N."/>
            <person name="Wang X."/>
            <person name="Paterson A.H."/>
            <person name="King G."/>
            <person name="Bancroft I."/>
            <person name="Chalhoub B."/>
            <person name="Sharpe A.G."/>
        </authorList>
    </citation>
    <scope>NUCLEOTIDE SEQUENCE</scope>
    <source>
        <strain evidence="3 4">cv. TO1000</strain>
    </source>
</reference>
<protein>
    <submittedName>
        <fullName evidence="3">Uncharacterized protein</fullName>
    </submittedName>
</protein>
<sequence length="371" mass="42952">MSGWSELPPDIIHSISLQIDNPFSLIHFRSVCSSWRSFSSILKFRPMTPLKCPLPLDSGGCGDDCHILTSRVYLLKSPNSNPRPKYWLFRLQEKGNGEIVLYSLFLGRNSSENKFLYPSLSLNLLDCQIFVLAHEHVAYFSEWIEGLDFVMDLVVPIGSMGLDGKNNEFAILGKLSFESLAMYRSADECWTELQIKTDPYPQGIVSYKGKFYAIDRTGRTIVVEPTTLEVNTFRRSRPSDKTMRRWLLKLADKLLLVEMCRERGYGLYEDKIWFEISKLDEKRNNWDQAEDVDDHVLFLDYYCSFACLATEIPGFRANSIVFLDMWRTSDLPTHERISVFEFSEHGLRSLIDIPEYIELFRTPPGWVLSNE</sequence>
<dbReference type="STRING" id="109376.A0A0D3BLX9"/>
<dbReference type="OrthoDB" id="599103at2759"/>